<proteinExistence type="predicted"/>
<sequence>MCCDDLWMCCDDLWMCCSGVVEYGGEECKGRTAERLYTFCQRLHLSDMPLRQNLPGNSRTLPCSNHTARPPPHQPETSLQQPHCTATTPPPGDFPAAATLHGHHPTSRRLPCSNHTARPPPHQPETSLQQPHCTATTPPAGDFPAATTLHGHHPTSRRLPAAATLHGHHPTPPDHPHTGL</sequence>
<protein>
    <submittedName>
        <fullName evidence="2">Uncharacterized protein</fullName>
    </submittedName>
</protein>
<reference evidence="2 3" key="1">
    <citation type="submission" date="2021-04" db="EMBL/GenBank/DDBJ databases">
        <authorList>
            <person name="De Guttry C."/>
            <person name="Zahm M."/>
            <person name="Klopp C."/>
            <person name="Cabau C."/>
            <person name="Louis A."/>
            <person name="Berthelot C."/>
            <person name="Parey E."/>
            <person name="Roest Crollius H."/>
            <person name="Montfort J."/>
            <person name="Robinson-Rechavi M."/>
            <person name="Bucao C."/>
            <person name="Bouchez O."/>
            <person name="Gislard M."/>
            <person name="Lluch J."/>
            <person name="Milhes M."/>
            <person name="Lampietro C."/>
            <person name="Lopez Roques C."/>
            <person name="Donnadieu C."/>
            <person name="Braasch I."/>
            <person name="Desvignes T."/>
            <person name="Postlethwait J."/>
            <person name="Bobe J."/>
            <person name="Wedekind C."/>
            <person name="Guiguen Y."/>
        </authorList>
    </citation>
    <scope>NUCLEOTIDE SEQUENCE [LARGE SCALE GENOMIC DNA]</scope>
    <source>
        <strain evidence="2">Cs_M1</strain>
        <tissue evidence="2">Blood</tissue>
    </source>
</reference>
<name>A0AAN8LHS8_9TELE</name>
<keyword evidence="3" id="KW-1185">Reference proteome</keyword>
<feature type="region of interest" description="Disordered" evidence="1">
    <location>
        <begin position="51"/>
        <end position="156"/>
    </location>
</feature>
<evidence type="ECO:0000256" key="1">
    <source>
        <dbReference type="SAM" id="MobiDB-lite"/>
    </source>
</evidence>
<organism evidence="2 3">
    <name type="scientific">Coregonus suidteri</name>
    <dbReference type="NCBI Taxonomy" id="861788"/>
    <lineage>
        <taxon>Eukaryota</taxon>
        <taxon>Metazoa</taxon>
        <taxon>Chordata</taxon>
        <taxon>Craniata</taxon>
        <taxon>Vertebrata</taxon>
        <taxon>Euteleostomi</taxon>
        <taxon>Actinopterygii</taxon>
        <taxon>Neopterygii</taxon>
        <taxon>Teleostei</taxon>
        <taxon>Protacanthopterygii</taxon>
        <taxon>Salmoniformes</taxon>
        <taxon>Salmonidae</taxon>
        <taxon>Coregoninae</taxon>
        <taxon>Coregonus</taxon>
    </lineage>
</organism>
<dbReference type="Proteomes" id="UP001356427">
    <property type="component" value="Unassembled WGS sequence"/>
</dbReference>
<dbReference type="AlphaFoldDB" id="A0AAN8LHS8"/>
<feature type="compositionally biased region" description="Polar residues" evidence="1">
    <location>
        <begin position="54"/>
        <end position="67"/>
    </location>
</feature>
<gene>
    <name evidence="2" type="ORF">J4Q44_G00263950</name>
</gene>
<comment type="caution">
    <text evidence="2">The sequence shown here is derived from an EMBL/GenBank/DDBJ whole genome shotgun (WGS) entry which is preliminary data.</text>
</comment>
<dbReference type="EMBL" id="JAGTTL010000024">
    <property type="protein sequence ID" value="KAK6303941.1"/>
    <property type="molecule type" value="Genomic_DNA"/>
</dbReference>
<evidence type="ECO:0000313" key="3">
    <source>
        <dbReference type="Proteomes" id="UP001356427"/>
    </source>
</evidence>
<feature type="compositionally biased region" description="Polar residues" evidence="1">
    <location>
        <begin position="75"/>
        <end position="87"/>
    </location>
</feature>
<evidence type="ECO:0000313" key="2">
    <source>
        <dbReference type="EMBL" id="KAK6303941.1"/>
    </source>
</evidence>
<feature type="compositionally biased region" description="Polar residues" evidence="1">
    <location>
        <begin position="124"/>
        <end position="137"/>
    </location>
</feature>
<accession>A0AAN8LHS8</accession>